<name>A0ABY7RWH1_9FLAO</name>
<comment type="subcellular location">
    <subcellularLocation>
        <location evidence="1">Cell inner membrane</location>
        <topology evidence="1">Single-pass type II membrane protein</topology>
        <orientation evidence="1">Periplasmic side</orientation>
    </subcellularLocation>
</comment>
<evidence type="ECO:0000256" key="9">
    <source>
        <dbReference type="ARBA" id="ARBA00040743"/>
    </source>
</evidence>
<keyword evidence="5" id="KW-1133">Transmembrane helix</keyword>
<dbReference type="InterPro" id="IPR046357">
    <property type="entry name" value="PPIase_dom_sf"/>
</dbReference>
<keyword evidence="7" id="KW-0143">Chaperone</keyword>
<evidence type="ECO:0000256" key="5">
    <source>
        <dbReference type="ARBA" id="ARBA00022989"/>
    </source>
</evidence>
<protein>
    <recommendedName>
        <fullName evidence="9">Periplasmic chaperone PpiD</fullName>
    </recommendedName>
    <alternativeName>
        <fullName evidence="10">Periplasmic folding chaperone</fullName>
    </alternativeName>
</protein>
<dbReference type="Proteomes" id="UP001202717">
    <property type="component" value="Chromosome"/>
</dbReference>
<dbReference type="EMBL" id="CP116221">
    <property type="protein sequence ID" value="WCO01183.1"/>
    <property type="molecule type" value="Genomic_DNA"/>
</dbReference>
<keyword evidence="14" id="KW-1185">Reference proteome</keyword>
<dbReference type="Pfam" id="PF13623">
    <property type="entry name" value="SurA_N_2"/>
    <property type="match status" value="1"/>
</dbReference>
<keyword evidence="11" id="KW-0413">Isomerase</keyword>
<accession>A0ABY7RWH1</accession>
<dbReference type="Pfam" id="PF13616">
    <property type="entry name" value="Rotamase_3"/>
    <property type="match status" value="1"/>
</dbReference>
<sequence>MAVLNKIRQRSLFLILIIALALFSFVLTDLFRNSDALFGGSQDVVATVNGTNINRTDFMNRVEQMQSQLGPNSTSTQAMSRVYDQEVRKAIMASQFENLGLSVEQDQMKDLLKQSFSSYPEFQNEAGVFDENKLTEFVNNLKTLNGQSAPLSTFQINYQQWVSTENNIALGAQERAYFAMVKAGVNATLGEAEVDYMLENATRDLNYVQVPFTSIADSLVDVSKADITKYIGQHKDKYEVDATRDISFVEFKEVASVEDEENLKTELLKLLDDKVLFNEATNANETIIGLRNTKDIESFVNSNSDITYNDAFLSKSQLPSVAADTIYNTNVGGIYGPYKDAGFYKLSKVVAETQLPDSVKVRHILVPYAGAQSAQPTVTATLDEARSLADSIKTVVTVNPSKFPELVTEFSSDQGSVANGGEYDFHPITQMVKPFSDFEFQNQIGDIGVVQTVFGFHIIEILDQKNKSRAIKVATIAREIEPSEKTIDATFTEASKFELALQKESYDDAAKERNFTAKPVNGIKVLDENIPGLGSQRTIVRWAFEDGTKVGDYKRFSIPSGGYAVVQVVKATKKGLMDAESASATVLSEIRNEKKAAMILDGITGTTVADIAKNQGRASSNASAVNMKNPTLSGAGAEPKVVGAAFGLEEGGVSKPIVGNKGVYVVEVTKINEATSLDNYQAIANRLSTARTNAAQTKVYEALKETADIDDNRARFF</sequence>
<dbReference type="InterPro" id="IPR027304">
    <property type="entry name" value="Trigger_fact/SurA_dom_sf"/>
</dbReference>
<evidence type="ECO:0000313" key="14">
    <source>
        <dbReference type="Proteomes" id="UP001202717"/>
    </source>
</evidence>
<evidence type="ECO:0000256" key="7">
    <source>
        <dbReference type="ARBA" id="ARBA00023186"/>
    </source>
</evidence>
<dbReference type="PANTHER" id="PTHR47529">
    <property type="entry name" value="PEPTIDYL-PROLYL CIS-TRANS ISOMERASE D"/>
    <property type="match status" value="1"/>
</dbReference>
<evidence type="ECO:0000256" key="11">
    <source>
        <dbReference type="PROSITE-ProRule" id="PRU00278"/>
    </source>
</evidence>
<dbReference type="Gene3D" id="1.10.8.1040">
    <property type="match status" value="1"/>
</dbReference>
<evidence type="ECO:0000256" key="2">
    <source>
        <dbReference type="ARBA" id="ARBA00022475"/>
    </source>
</evidence>
<evidence type="ECO:0000256" key="6">
    <source>
        <dbReference type="ARBA" id="ARBA00023136"/>
    </source>
</evidence>
<dbReference type="InterPro" id="IPR052029">
    <property type="entry name" value="PpiD_chaperone"/>
</dbReference>
<reference evidence="13 14" key="1">
    <citation type="submission" date="2023-01" db="EMBL/GenBank/DDBJ databases">
        <title>Psychroserpens ponticola sp. nov., isolated from seawater.</title>
        <authorList>
            <person name="Kristyanto S."/>
            <person name="Jung J."/>
            <person name="Kim J.M."/>
            <person name="Jeon C.O."/>
        </authorList>
    </citation>
    <scope>NUCLEOTIDE SEQUENCE [LARGE SCALE GENOMIC DNA]</scope>
    <source>
        <strain evidence="13 14">MSW6</strain>
    </source>
</reference>
<dbReference type="Pfam" id="PF13145">
    <property type="entry name" value="Rotamase_2"/>
    <property type="match status" value="1"/>
</dbReference>
<dbReference type="RefSeq" id="WP_249993884.1">
    <property type="nucleotide sequence ID" value="NZ_CP116221.1"/>
</dbReference>
<keyword evidence="2" id="KW-1003">Cell membrane</keyword>
<evidence type="ECO:0000313" key="13">
    <source>
        <dbReference type="EMBL" id="WCO01183.1"/>
    </source>
</evidence>
<proteinExistence type="inferred from homology"/>
<feature type="domain" description="PpiC" evidence="12">
    <location>
        <begin position="356"/>
        <end position="463"/>
    </location>
</feature>
<evidence type="ECO:0000256" key="1">
    <source>
        <dbReference type="ARBA" id="ARBA00004382"/>
    </source>
</evidence>
<keyword evidence="6" id="KW-0472">Membrane</keyword>
<evidence type="ECO:0000256" key="10">
    <source>
        <dbReference type="ARBA" id="ARBA00042775"/>
    </source>
</evidence>
<dbReference type="PANTHER" id="PTHR47529:SF1">
    <property type="entry name" value="PERIPLASMIC CHAPERONE PPID"/>
    <property type="match status" value="1"/>
</dbReference>
<evidence type="ECO:0000256" key="3">
    <source>
        <dbReference type="ARBA" id="ARBA00022519"/>
    </source>
</evidence>
<gene>
    <name evidence="13" type="ORF">MUN68_014070</name>
</gene>
<dbReference type="Gene3D" id="3.10.50.40">
    <property type="match status" value="2"/>
</dbReference>
<evidence type="ECO:0000259" key="12">
    <source>
        <dbReference type="PROSITE" id="PS50198"/>
    </source>
</evidence>
<dbReference type="SUPFAM" id="SSF109998">
    <property type="entry name" value="Triger factor/SurA peptide-binding domain-like"/>
    <property type="match status" value="1"/>
</dbReference>
<dbReference type="SUPFAM" id="SSF54534">
    <property type="entry name" value="FKBP-like"/>
    <property type="match status" value="1"/>
</dbReference>
<keyword evidence="11" id="KW-0697">Rotamase</keyword>
<organism evidence="13 14">
    <name type="scientific">Psychroserpens ponticola</name>
    <dbReference type="NCBI Taxonomy" id="2932268"/>
    <lineage>
        <taxon>Bacteria</taxon>
        <taxon>Pseudomonadati</taxon>
        <taxon>Bacteroidota</taxon>
        <taxon>Flavobacteriia</taxon>
        <taxon>Flavobacteriales</taxon>
        <taxon>Flavobacteriaceae</taxon>
        <taxon>Psychroserpens</taxon>
    </lineage>
</organism>
<evidence type="ECO:0000256" key="4">
    <source>
        <dbReference type="ARBA" id="ARBA00022692"/>
    </source>
</evidence>
<keyword evidence="4" id="KW-0812">Transmembrane</keyword>
<keyword evidence="3" id="KW-0997">Cell inner membrane</keyword>
<evidence type="ECO:0000256" key="8">
    <source>
        <dbReference type="ARBA" id="ARBA00038408"/>
    </source>
</evidence>
<dbReference type="PROSITE" id="PS50198">
    <property type="entry name" value="PPIC_PPIASE_2"/>
    <property type="match status" value="1"/>
</dbReference>
<dbReference type="InterPro" id="IPR000297">
    <property type="entry name" value="PPIase_PpiC"/>
</dbReference>
<comment type="similarity">
    <text evidence="8">Belongs to the PpiD chaperone family.</text>
</comment>